<comment type="cofactor">
    <cofactor evidence="6">
        <name>[4Fe-4S] cluster</name>
        <dbReference type="ChEBI" id="CHEBI:49883"/>
    </cofactor>
    <text evidence="6">Binds 1 [4Fe-4S] cluster. The cluster is coordinated with 3 cysteines and an exchangeable S-adenosyl-L-methionine.</text>
</comment>
<keyword evidence="1" id="KW-0004">4Fe-4S</keyword>
<reference evidence="10" key="1">
    <citation type="submission" date="2016-01" db="EMBL/GenBank/DDBJ databases">
        <authorList>
            <person name="Vorgias C.E."/>
        </authorList>
    </citation>
    <scope>NUCLEOTIDE SEQUENCE [LARGE SCALE GENOMIC DNA]</scope>
</reference>
<dbReference type="InterPro" id="IPR016431">
    <property type="entry name" value="Pyrv-formate_lyase-activ_prd"/>
</dbReference>
<keyword evidence="5 6" id="KW-0411">Iron-sulfur</keyword>
<evidence type="ECO:0000313" key="8">
    <source>
        <dbReference type="EMBL" id="ASJ17237.1"/>
    </source>
</evidence>
<feature type="binding site" evidence="6">
    <location>
        <position position="134"/>
    </location>
    <ligand>
        <name>[4Fe-4S] cluster</name>
        <dbReference type="ChEBI" id="CHEBI:49883"/>
        <note>4Fe-4S-S-AdoMet</note>
    </ligand>
</feature>
<keyword evidence="4 6" id="KW-0408">Iron</keyword>
<dbReference type="SFLD" id="SFLDS00029">
    <property type="entry name" value="Radical_SAM"/>
    <property type="match status" value="1"/>
</dbReference>
<evidence type="ECO:0000259" key="7">
    <source>
        <dbReference type="PROSITE" id="PS51918"/>
    </source>
</evidence>
<evidence type="ECO:0000256" key="1">
    <source>
        <dbReference type="ARBA" id="ARBA00022485"/>
    </source>
</evidence>
<feature type="domain" description="Radical SAM core" evidence="7">
    <location>
        <begin position="110"/>
        <end position="328"/>
    </location>
</feature>
<evidence type="ECO:0000256" key="5">
    <source>
        <dbReference type="ARBA" id="ARBA00023014"/>
    </source>
</evidence>
<keyword evidence="9" id="KW-0670">Pyruvate</keyword>
<reference evidence="9" key="2">
    <citation type="submission" date="2016-01" db="EMBL/GenBank/DDBJ databases">
        <authorList>
            <person name="Oliw E.H."/>
        </authorList>
    </citation>
    <scope>NUCLEOTIDE SEQUENCE</scope>
    <source>
        <strain evidence="9">1</strain>
    </source>
</reference>
<dbReference type="SUPFAM" id="SSF102114">
    <property type="entry name" value="Radical SAM enzymes"/>
    <property type="match status" value="1"/>
</dbReference>
<dbReference type="PANTHER" id="PTHR30352:SF22">
    <property type="entry name" value="PYRUVATE FORMATE-LYASE ACTIVATING ENZYME HOMOLOG"/>
    <property type="match status" value="1"/>
</dbReference>
<dbReference type="Pfam" id="PF04055">
    <property type="entry name" value="Radical_SAM"/>
    <property type="match status" value="1"/>
</dbReference>
<dbReference type="Proteomes" id="UP000250189">
    <property type="component" value="Chromosome"/>
</dbReference>
<sequence length="345" mass="39439">MARCKICGKESEEISESIGVCVDCLRKGHLEFSLKSHKGFRERIGLPAKPPKGGVKCSICVNECKISDVGYCRVWINSNGLRPKYGFDKAELFYYLDPHPTNCVAEPVCPERNHVGFYNLAVFFYACNLDCLFCQNIEHKTSHGPVVPINELVKVALDRRITCVCFFGGDPAPYSPFAIRLSREILRRRRIRICWETNGLENPRIMRKIAKISRESEGIVKIDWKAYTPEVYEALTGVNGEKAIERIKENVRIVKEEGAELVVSTLVVPHYIDEVEVGGIVDYIASVDRNIPYILLAFHPEHLMKDIPTTSYEQMEKLVRIAKKKLKRVFVGNPWLLHFKQNPQR</sequence>
<dbReference type="PIRSF" id="PIRSF004869">
    <property type="entry name" value="PflX_prd"/>
    <property type="match status" value="1"/>
</dbReference>
<dbReference type="EMBL" id="LN999010">
    <property type="protein sequence ID" value="CUX77856.1"/>
    <property type="molecule type" value="Genomic_DNA"/>
</dbReference>
<dbReference type="STRING" id="54262.CHITON_1077"/>
<dbReference type="InterPro" id="IPR013785">
    <property type="entry name" value="Aldolase_TIM"/>
</dbReference>
<evidence type="ECO:0000313" key="10">
    <source>
        <dbReference type="Proteomes" id="UP000093069"/>
    </source>
</evidence>
<protein>
    <submittedName>
        <fullName evidence="9">COG1180: Radical SAM, Pyruvate-formate lyase-activating enzyme like</fullName>
    </submittedName>
    <submittedName>
        <fullName evidence="8">Radical SAM protein</fullName>
    </submittedName>
</protein>
<dbReference type="OrthoDB" id="371936at2157"/>
<dbReference type="AlphaFoldDB" id="A0A160VTL4"/>
<reference evidence="8 11" key="3">
    <citation type="submission" date="2016-04" db="EMBL/GenBank/DDBJ databases">
        <title>Complete genome sequence of Thermococcus chitonophagus type strain GC74.</title>
        <authorList>
            <person name="Oger P.M."/>
        </authorList>
    </citation>
    <scope>NUCLEOTIDE SEQUENCE [LARGE SCALE GENOMIC DNA]</scope>
    <source>
        <strain evidence="8 11">GC74</strain>
    </source>
</reference>
<feature type="binding site" evidence="6">
    <location>
        <position position="127"/>
    </location>
    <ligand>
        <name>[4Fe-4S] cluster</name>
        <dbReference type="ChEBI" id="CHEBI:49883"/>
        <note>4Fe-4S-S-AdoMet</note>
    </ligand>
</feature>
<dbReference type="PROSITE" id="PS51918">
    <property type="entry name" value="RADICAL_SAM"/>
    <property type="match status" value="1"/>
</dbReference>
<dbReference type="InterPro" id="IPR034457">
    <property type="entry name" value="Organic_radical-activating"/>
</dbReference>
<dbReference type="EMBL" id="CP015193">
    <property type="protein sequence ID" value="ASJ17237.1"/>
    <property type="molecule type" value="Genomic_DNA"/>
</dbReference>
<keyword evidence="9" id="KW-0456">Lyase</keyword>
<feature type="binding site" evidence="6">
    <location>
        <position position="131"/>
    </location>
    <ligand>
        <name>[4Fe-4S] cluster</name>
        <dbReference type="ChEBI" id="CHEBI:49883"/>
        <note>4Fe-4S-S-AdoMet</note>
    </ligand>
</feature>
<keyword evidence="2 6" id="KW-0949">S-adenosyl-L-methionine</keyword>
<keyword evidence="11" id="KW-1185">Reference proteome</keyword>
<dbReference type="CDD" id="cd01335">
    <property type="entry name" value="Radical_SAM"/>
    <property type="match status" value="1"/>
</dbReference>
<accession>A0A160VTL4</accession>
<dbReference type="GO" id="GO:0016829">
    <property type="term" value="F:lyase activity"/>
    <property type="evidence" value="ECO:0007669"/>
    <property type="project" value="UniProtKB-KW"/>
</dbReference>
<evidence type="ECO:0000256" key="6">
    <source>
        <dbReference type="PIRSR" id="PIRSR004869-50"/>
    </source>
</evidence>
<evidence type="ECO:0000313" key="9">
    <source>
        <dbReference type="EMBL" id="CUX77856.1"/>
    </source>
</evidence>
<evidence type="ECO:0000313" key="11">
    <source>
        <dbReference type="Proteomes" id="UP000250189"/>
    </source>
</evidence>
<dbReference type="RefSeq" id="WP_068577472.1">
    <property type="nucleotide sequence ID" value="NZ_CP015193.1"/>
</dbReference>
<name>A0A160VTL4_9EURY</name>
<evidence type="ECO:0000256" key="4">
    <source>
        <dbReference type="ARBA" id="ARBA00023004"/>
    </source>
</evidence>
<dbReference type="GeneID" id="33322763"/>
<proteinExistence type="predicted"/>
<dbReference type="PANTHER" id="PTHR30352">
    <property type="entry name" value="PYRUVATE FORMATE-LYASE-ACTIVATING ENZYME"/>
    <property type="match status" value="1"/>
</dbReference>
<evidence type="ECO:0000256" key="2">
    <source>
        <dbReference type="ARBA" id="ARBA00022691"/>
    </source>
</evidence>
<dbReference type="Proteomes" id="UP000093069">
    <property type="component" value="Chromosome I"/>
</dbReference>
<dbReference type="InterPro" id="IPR007197">
    <property type="entry name" value="rSAM"/>
</dbReference>
<dbReference type="KEGG" id="tch:CHITON_1077"/>
<keyword evidence="3 6" id="KW-0479">Metal-binding</keyword>
<gene>
    <name evidence="8" type="ORF">A3L04_09240</name>
    <name evidence="9" type="ORF">CHITON_1077</name>
</gene>
<dbReference type="Gene3D" id="3.20.20.70">
    <property type="entry name" value="Aldolase class I"/>
    <property type="match status" value="1"/>
</dbReference>
<dbReference type="InterPro" id="IPR058240">
    <property type="entry name" value="rSAM_sf"/>
</dbReference>
<dbReference type="GO" id="GO:0046872">
    <property type="term" value="F:metal ion binding"/>
    <property type="evidence" value="ECO:0007669"/>
    <property type="project" value="UniProtKB-KW"/>
</dbReference>
<dbReference type="GO" id="GO:0051539">
    <property type="term" value="F:4 iron, 4 sulfur cluster binding"/>
    <property type="evidence" value="ECO:0007669"/>
    <property type="project" value="UniProtKB-KW"/>
</dbReference>
<evidence type="ECO:0000256" key="3">
    <source>
        <dbReference type="ARBA" id="ARBA00022723"/>
    </source>
</evidence>
<organism evidence="9 10">
    <name type="scientific">Thermococcus chitonophagus</name>
    <dbReference type="NCBI Taxonomy" id="54262"/>
    <lineage>
        <taxon>Archaea</taxon>
        <taxon>Methanobacteriati</taxon>
        <taxon>Methanobacteriota</taxon>
        <taxon>Thermococci</taxon>
        <taxon>Thermococcales</taxon>
        <taxon>Thermococcaceae</taxon>
        <taxon>Thermococcus</taxon>
    </lineage>
</organism>